<name>A0A2X0SHC1_9PROT</name>
<sequence>MLYKKCFTKKLTEPFTMNTTDPLAPSGAQETSDSPDSTLPPRFEISADGKEVTDNKTGRIWRRCPEGMTVTPNGCTGMATGYTWDQAIAMAKHEAMSTGIAWRLPFANELASIVDLNVRNPSINQEAFPMKWPTHAAHFWSIEPAKDNSSFSWGVSFYNGKVDYYQRGDDGRVRLVRTGSNAVPIDATGAVENSPYP</sequence>
<feature type="compositionally biased region" description="Polar residues" evidence="1">
    <location>
        <begin position="28"/>
        <end position="37"/>
    </location>
</feature>
<dbReference type="InterPro" id="IPR011460">
    <property type="entry name" value="Lcl_C"/>
</dbReference>
<protein>
    <recommendedName>
        <fullName evidence="2">Lcl C-terminal domain-containing protein</fullName>
    </recommendedName>
</protein>
<accession>A0A2X0SHC1</accession>
<evidence type="ECO:0000259" key="2">
    <source>
        <dbReference type="Pfam" id="PF07603"/>
    </source>
</evidence>
<dbReference type="Pfam" id="PF07603">
    <property type="entry name" value="Lcl_C"/>
    <property type="match status" value="1"/>
</dbReference>
<evidence type="ECO:0000313" key="3">
    <source>
        <dbReference type="EMBL" id="SPS06821.1"/>
    </source>
</evidence>
<dbReference type="AlphaFoldDB" id="A0A2X0SHC1"/>
<gene>
    <name evidence="3" type="ORF">NITFAB_2418</name>
</gene>
<dbReference type="EMBL" id="LS423452">
    <property type="protein sequence ID" value="SPS06821.1"/>
    <property type="molecule type" value="Genomic_DNA"/>
</dbReference>
<proteinExistence type="predicted"/>
<evidence type="ECO:0000256" key="1">
    <source>
        <dbReference type="SAM" id="MobiDB-lite"/>
    </source>
</evidence>
<reference evidence="3" key="1">
    <citation type="submission" date="2018-05" db="EMBL/GenBank/DDBJ databases">
        <authorList>
            <person name="Lanie J.A."/>
            <person name="Ng W.-L."/>
            <person name="Kazmierczak K.M."/>
            <person name="Andrzejewski T.M."/>
            <person name="Davidsen T.M."/>
            <person name="Wayne K.J."/>
            <person name="Tettelin H."/>
            <person name="Glass J.I."/>
            <person name="Rusch D."/>
            <person name="Podicherti R."/>
            <person name="Tsui H.-C.T."/>
            <person name="Winkler M.E."/>
        </authorList>
    </citation>
    <scope>NUCLEOTIDE SEQUENCE</scope>
    <source>
        <strain evidence="3">KNB</strain>
    </source>
</reference>
<organism evidence="3">
    <name type="scientific">Candidatus Nitrotoga fabula</name>
    <dbReference type="NCBI Taxonomy" id="2182327"/>
    <lineage>
        <taxon>Bacteria</taxon>
        <taxon>Pseudomonadati</taxon>
        <taxon>Pseudomonadota</taxon>
        <taxon>Betaproteobacteria</taxon>
        <taxon>Nitrosomonadales</taxon>
        <taxon>Gallionellaceae</taxon>
        <taxon>Candidatus Nitrotoga</taxon>
    </lineage>
</organism>
<dbReference type="PANTHER" id="PTHR35812:SF1">
    <property type="entry name" value="LIPOPROTEIN"/>
    <property type="match status" value="1"/>
</dbReference>
<dbReference type="PANTHER" id="PTHR35812">
    <property type="entry name" value="LIPOPROTEIN"/>
    <property type="match status" value="1"/>
</dbReference>
<feature type="domain" description="Lcl C-terminal" evidence="2">
    <location>
        <begin position="51"/>
        <end position="177"/>
    </location>
</feature>
<feature type="region of interest" description="Disordered" evidence="1">
    <location>
        <begin position="17"/>
        <end position="44"/>
    </location>
</feature>